<keyword evidence="1" id="KW-0812">Transmembrane</keyword>
<dbReference type="OrthoDB" id="651340at2"/>
<evidence type="ECO:0000313" key="4">
    <source>
        <dbReference type="Proteomes" id="UP000190961"/>
    </source>
</evidence>
<name>A0A1T5LG65_9BACT</name>
<sequence length="296" mass="34129">MKIIFKKRVLRTISVLLIGFVVLFLFRFIYGYSTGLSEVREENFSDFFSSLEEVKRNYASDKYRFKVESSGQSNQGQAQEFDVNQKYEKTATIKSKSSKFDDDEKKLRDHIKSENGIIQYEENSGQRGSRSLHLLIGIPPAKFDSSYADLLKIGTIRSKEITKIDKTNEFKNLNAKKASLEITRQSLLEIKKQSGRIEEYINLQNRILEIEQELQGLGVLLGDFDAENEFCTIRFSLHEGRDIKVSTLHRIKVAFEWSVQYYLLFVAIAATASIFAFFFLLIIDKLIPGIITKINQ</sequence>
<reference evidence="3 4" key="1">
    <citation type="submission" date="2017-02" db="EMBL/GenBank/DDBJ databases">
        <authorList>
            <person name="Peterson S.W."/>
        </authorList>
    </citation>
    <scope>NUCLEOTIDE SEQUENCE [LARGE SCALE GENOMIC DNA]</scope>
    <source>
        <strain evidence="3 4">DSM 25262</strain>
    </source>
</reference>
<dbReference type="EMBL" id="FUZU01000002">
    <property type="protein sequence ID" value="SKC74368.1"/>
    <property type="molecule type" value="Genomic_DNA"/>
</dbReference>
<dbReference type="Pfam" id="PF14257">
    <property type="entry name" value="DUF4349"/>
    <property type="match status" value="1"/>
</dbReference>
<accession>A0A1T5LG65</accession>
<proteinExistence type="predicted"/>
<dbReference type="RefSeq" id="WP_079687619.1">
    <property type="nucleotide sequence ID" value="NZ_FUZU01000002.1"/>
</dbReference>
<keyword evidence="1" id="KW-1133">Transmembrane helix</keyword>
<protein>
    <recommendedName>
        <fullName evidence="2">DUF4349 domain-containing protein</fullName>
    </recommendedName>
</protein>
<evidence type="ECO:0000313" key="3">
    <source>
        <dbReference type="EMBL" id="SKC74368.1"/>
    </source>
</evidence>
<dbReference type="AlphaFoldDB" id="A0A1T5LG65"/>
<dbReference type="InterPro" id="IPR025645">
    <property type="entry name" value="DUF4349"/>
</dbReference>
<evidence type="ECO:0000259" key="2">
    <source>
        <dbReference type="Pfam" id="PF14257"/>
    </source>
</evidence>
<keyword evidence="1" id="KW-0472">Membrane</keyword>
<dbReference type="STRING" id="688867.SAMN05660236_3061"/>
<evidence type="ECO:0000256" key="1">
    <source>
        <dbReference type="SAM" id="Phobius"/>
    </source>
</evidence>
<gene>
    <name evidence="3" type="ORF">SAMN05660236_3061</name>
</gene>
<feature type="transmembrane region" description="Helical" evidence="1">
    <location>
        <begin position="12"/>
        <end position="30"/>
    </location>
</feature>
<feature type="transmembrane region" description="Helical" evidence="1">
    <location>
        <begin position="261"/>
        <end position="283"/>
    </location>
</feature>
<dbReference type="Proteomes" id="UP000190961">
    <property type="component" value="Unassembled WGS sequence"/>
</dbReference>
<keyword evidence="4" id="KW-1185">Reference proteome</keyword>
<feature type="domain" description="DUF4349" evidence="2">
    <location>
        <begin position="88"/>
        <end position="282"/>
    </location>
</feature>
<organism evidence="3 4">
    <name type="scientific">Ohtaekwangia koreensis</name>
    <dbReference type="NCBI Taxonomy" id="688867"/>
    <lineage>
        <taxon>Bacteria</taxon>
        <taxon>Pseudomonadati</taxon>
        <taxon>Bacteroidota</taxon>
        <taxon>Cytophagia</taxon>
        <taxon>Cytophagales</taxon>
        <taxon>Fulvivirgaceae</taxon>
        <taxon>Ohtaekwangia</taxon>
    </lineage>
</organism>